<dbReference type="EMBL" id="CALNXJ010000044">
    <property type="protein sequence ID" value="CAH3148203.1"/>
    <property type="molecule type" value="Genomic_DNA"/>
</dbReference>
<gene>
    <name evidence="1" type="ORF">PMEA_00023767</name>
</gene>
<keyword evidence="2" id="KW-1185">Reference proteome</keyword>
<proteinExistence type="predicted"/>
<reference evidence="1 2" key="1">
    <citation type="submission" date="2022-05" db="EMBL/GenBank/DDBJ databases">
        <authorList>
            <consortium name="Genoscope - CEA"/>
            <person name="William W."/>
        </authorList>
    </citation>
    <scope>NUCLEOTIDE SEQUENCE [LARGE SCALE GENOMIC DNA]</scope>
</reference>
<evidence type="ECO:0000313" key="1">
    <source>
        <dbReference type="EMBL" id="CAH3148203.1"/>
    </source>
</evidence>
<comment type="caution">
    <text evidence="1">The sequence shown here is derived from an EMBL/GenBank/DDBJ whole genome shotgun (WGS) entry which is preliminary data.</text>
</comment>
<dbReference type="Proteomes" id="UP001159428">
    <property type="component" value="Unassembled WGS sequence"/>
</dbReference>
<sequence length="138" mass="15725">MTNVELEGLVYLCFFDDGSWFQGTLLTRDKKQYGVMGEACGPPEEGFAECCFEEEPLFYMITIIDRQVDEEMVFKHVMKTSGDNCTLTSNEIDFETEELLVGSKASNHVNKYCRSELKGKESIVCSGHMTIHRNVEQD</sequence>
<accession>A0AAU9XK09</accession>
<name>A0AAU9XK09_9CNID</name>
<evidence type="ECO:0000313" key="2">
    <source>
        <dbReference type="Proteomes" id="UP001159428"/>
    </source>
</evidence>
<dbReference type="AlphaFoldDB" id="A0AAU9XK09"/>
<organism evidence="1 2">
    <name type="scientific">Pocillopora meandrina</name>
    <dbReference type="NCBI Taxonomy" id="46732"/>
    <lineage>
        <taxon>Eukaryota</taxon>
        <taxon>Metazoa</taxon>
        <taxon>Cnidaria</taxon>
        <taxon>Anthozoa</taxon>
        <taxon>Hexacorallia</taxon>
        <taxon>Scleractinia</taxon>
        <taxon>Astrocoeniina</taxon>
        <taxon>Pocilloporidae</taxon>
        <taxon>Pocillopora</taxon>
    </lineage>
</organism>
<protein>
    <submittedName>
        <fullName evidence="1">Uncharacterized protein</fullName>
    </submittedName>
</protein>